<keyword evidence="3" id="KW-0695">RNA-directed DNA polymerase</keyword>
<dbReference type="SUPFAM" id="SSF56672">
    <property type="entry name" value="DNA/RNA polymerases"/>
    <property type="match status" value="1"/>
</dbReference>
<dbReference type="NCBIfam" id="TIGR04416">
    <property type="entry name" value="group_II_RT_mat"/>
    <property type="match status" value="1"/>
</dbReference>
<dbReference type="GO" id="GO:0004519">
    <property type="term" value="F:endonuclease activity"/>
    <property type="evidence" value="ECO:0007669"/>
    <property type="project" value="InterPro"/>
</dbReference>
<dbReference type="PROSITE" id="PS50878">
    <property type="entry name" value="RT_POL"/>
    <property type="match status" value="1"/>
</dbReference>
<evidence type="ECO:0000259" key="2">
    <source>
        <dbReference type="PROSITE" id="PS50878"/>
    </source>
</evidence>
<dbReference type="InterPro" id="IPR002711">
    <property type="entry name" value="HNH"/>
</dbReference>
<dbReference type="Pfam" id="PF08388">
    <property type="entry name" value="GIIM"/>
    <property type="match status" value="1"/>
</dbReference>
<dbReference type="Gene3D" id="1.10.30.50">
    <property type="match status" value="1"/>
</dbReference>
<dbReference type="PANTHER" id="PTHR34047:SF8">
    <property type="entry name" value="PROTEIN YKFC"/>
    <property type="match status" value="1"/>
</dbReference>
<evidence type="ECO:0000313" key="4">
    <source>
        <dbReference type="Proteomes" id="UP000807785"/>
    </source>
</evidence>
<comment type="caution">
    <text evidence="3">The sequence shown here is derived from an EMBL/GenBank/DDBJ whole genome shotgun (WGS) entry which is preliminary data.</text>
</comment>
<dbReference type="InterPro" id="IPR030931">
    <property type="entry name" value="Group_II_RT_mat"/>
</dbReference>
<comment type="similarity">
    <text evidence="1">Belongs to the bacterial reverse transcriptase family.</text>
</comment>
<protein>
    <submittedName>
        <fullName evidence="3">Group II intron reverse transcriptase/maturase</fullName>
        <ecNumber evidence="3">2.7.7.49</ecNumber>
    </submittedName>
</protein>
<dbReference type="PANTHER" id="PTHR34047">
    <property type="entry name" value="NUCLEAR INTRON MATURASE 1, MITOCHONDRIAL-RELATED"/>
    <property type="match status" value="1"/>
</dbReference>
<dbReference type="Pfam" id="PF01844">
    <property type="entry name" value="HNH"/>
    <property type="match status" value="1"/>
</dbReference>
<dbReference type="AlphaFoldDB" id="A0A9D7E065"/>
<dbReference type="GO" id="GO:0008270">
    <property type="term" value="F:zinc ion binding"/>
    <property type="evidence" value="ECO:0007669"/>
    <property type="project" value="InterPro"/>
</dbReference>
<keyword evidence="3" id="KW-0548">Nucleotidyltransferase</keyword>
<evidence type="ECO:0000256" key="1">
    <source>
        <dbReference type="ARBA" id="ARBA00034120"/>
    </source>
</evidence>
<dbReference type="CDD" id="cd00085">
    <property type="entry name" value="HNHc"/>
    <property type="match status" value="1"/>
</dbReference>
<organism evidence="3 4">
    <name type="scientific">Candidatus Methylophosphatis roskildensis</name>
    <dbReference type="NCBI Taxonomy" id="2899263"/>
    <lineage>
        <taxon>Bacteria</taxon>
        <taxon>Pseudomonadati</taxon>
        <taxon>Pseudomonadota</taxon>
        <taxon>Betaproteobacteria</taxon>
        <taxon>Nitrosomonadales</taxon>
        <taxon>Sterolibacteriaceae</taxon>
        <taxon>Candidatus Methylophosphatis</taxon>
    </lineage>
</organism>
<dbReference type="Pfam" id="PF00078">
    <property type="entry name" value="RVT_1"/>
    <property type="match status" value="1"/>
</dbReference>
<evidence type="ECO:0000313" key="3">
    <source>
        <dbReference type="EMBL" id="MBK6971714.1"/>
    </source>
</evidence>
<sequence>MDASNCDVASTNWTHWHGIAWSEAHQVVGRLQARIAKAAKAGEWRNVKRLQRLLTRSTSAKALAVKRVTENRGCKTPGIDRQTWSTPDDKWQAVGTLHHRGYRPRPLRRVYIPKANGDRRPLGIPTMRDRAMQALHLLALDPVAETTGDTHSYGFRRGRSTADAIEQVRNALGRRHSPQWALEGDIKGCFDNISHEWLLARVPMDKGVLRKWLKAGYFEGTTLFPTESGTPQGGIISPVLANLALDGLQSRLAGMFRTVRDARAAKVNFVRYADDFIITGSSKELLEEEVKPLVQEFMRERGLELSEKKTLITHVEDGFDFLGWTARWQGRMLLTKPAKKNVKNFLEKIRGTLREMRTAKQEDVIDKLNPVIRGWANYHRSQMATRTFAKTDHQIWQALWRWACRRHPNKGARWIKARYFRRIKGRDWRFAEKDKALLTLVSFHKKPHTKIDGSRNPYSPEDEDYFDTRLAHKMESDLKGRRKLAWLWYWQEGLCPNCGQKITKETGWHIHHVIKRSQGGSDNMSNLQLLHPNCHRQHHANE</sequence>
<dbReference type="SMART" id="SM00507">
    <property type="entry name" value="HNHc"/>
    <property type="match status" value="1"/>
</dbReference>
<proteinExistence type="inferred from homology"/>
<dbReference type="InterPro" id="IPR013597">
    <property type="entry name" value="Mat_intron_G2"/>
</dbReference>
<dbReference type="Proteomes" id="UP000807785">
    <property type="component" value="Unassembled WGS sequence"/>
</dbReference>
<name>A0A9D7E065_9PROT</name>
<dbReference type="InterPro" id="IPR025960">
    <property type="entry name" value="RVT_N"/>
</dbReference>
<dbReference type="InterPro" id="IPR051083">
    <property type="entry name" value="GrpII_Intron_Splice-Mob/Def"/>
</dbReference>
<reference evidence="3" key="1">
    <citation type="submission" date="2020-10" db="EMBL/GenBank/DDBJ databases">
        <title>Connecting structure to function with the recovery of over 1000 high-quality activated sludge metagenome-assembled genomes encoding full-length rRNA genes using long-read sequencing.</title>
        <authorList>
            <person name="Singleton C.M."/>
            <person name="Petriglieri F."/>
            <person name="Kristensen J.M."/>
            <person name="Kirkegaard R.H."/>
            <person name="Michaelsen T.Y."/>
            <person name="Andersen M.H."/>
            <person name="Karst S.M."/>
            <person name="Dueholm M.S."/>
            <person name="Nielsen P.H."/>
            <person name="Albertsen M."/>
        </authorList>
    </citation>
    <scope>NUCLEOTIDE SEQUENCE</scope>
    <source>
        <strain evidence="3">Bjer_18-Q3-R1-45_BAT3C.347</strain>
    </source>
</reference>
<dbReference type="EC" id="2.7.7.49" evidence="3"/>
<gene>
    <name evidence="3" type="primary">ltrA</name>
    <name evidence="3" type="ORF">IPH26_01715</name>
</gene>
<feature type="domain" description="Reverse transcriptase" evidence="2">
    <location>
        <begin position="93"/>
        <end position="326"/>
    </location>
</feature>
<dbReference type="GO" id="GO:0003676">
    <property type="term" value="F:nucleic acid binding"/>
    <property type="evidence" value="ECO:0007669"/>
    <property type="project" value="InterPro"/>
</dbReference>
<dbReference type="InterPro" id="IPR000477">
    <property type="entry name" value="RT_dom"/>
</dbReference>
<accession>A0A9D7E065</accession>
<dbReference type="InterPro" id="IPR043502">
    <property type="entry name" value="DNA/RNA_pol_sf"/>
</dbReference>
<dbReference type="EMBL" id="JADJEV010000001">
    <property type="protein sequence ID" value="MBK6971714.1"/>
    <property type="molecule type" value="Genomic_DNA"/>
</dbReference>
<keyword evidence="3" id="KW-0808">Transferase</keyword>
<dbReference type="CDD" id="cd01651">
    <property type="entry name" value="RT_G2_intron"/>
    <property type="match status" value="1"/>
</dbReference>
<dbReference type="GO" id="GO:0003964">
    <property type="term" value="F:RNA-directed DNA polymerase activity"/>
    <property type="evidence" value="ECO:0007669"/>
    <property type="project" value="UniProtKB-KW"/>
</dbReference>
<dbReference type="InterPro" id="IPR003615">
    <property type="entry name" value="HNH_nuc"/>
</dbReference>
<dbReference type="Pfam" id="PF13655">
    <property type="entry name" value="RVT_N"/>
    <property type="match status" value="1"/>
</dbReference>